<sequence>MVPIHKNTFSHPLNFVFHTSELMMSFDSFEPSSPEASSPESGSPEPTFPAQQSLVYGTACAVCGSKKIAFNYGVICCNSCKMFFSRAMKTPIAISCKRQWNCNFSGVEKCRYCRLHRCLLTGMRCFKSVDGPDTARIIVNLMIKDQERKNNLLNSKIPSNLTATEMFERKLTVFEPKAPGTEFDFYDWGVMNHLSCIAFATKFRFMMYLSPADVKVLFKYSHLMYMILVTAMRSYSAGLEVMCHPDGSDVFPKEVNGYNNEFLKGIKGNLIGRMRELRVTEEELLLLGAIILCNPAVTDMSQSGRILLAAHRDSYGQALLQNCNVHSYGPSRFPEILSLTSIIIKTQQDIHHFSSLYPIVHPQQVKKNLFTDILDFLRSEN</sequence>
<evidence type="ECO:0000256" key="5">
    <source>
        <dbReference type="ARBA" id="ARBA00023015"/>
    </source>
</evidence>
<evidence type="ECO:0000256" key="2">
    <source>
        <dbReference type="ARBA" id="ARBA00022723"/>
    </source>
</evidence>
<dbReference type="InterPro" id="IPR001628">
    <property type="entry name" value="Znf_hrmn_rcpt"/>
</dbReference>
<protein>
    <submittedName>
        <fullName evidence="14">Uncharacterized protein</fullName>
    </submittedName>
</protein>
<dbReference type="CDD" id="cd06157">
    <property type="entry name" value="NR_LBD"/>
    <property type="match status" value="1"/>
</dbReference>
<dbReference type="InterPro" id="IPR035500">
    <property type="entry name" value="NHR-like_dom_sf"/>
</dbReference>
<dbReference type="SUPFAM" id="SSF57716">
    <property type="entry name" value="Glucocorticoid receptor-like (DNA-binding domain)"/>
    <property type="match status" value="1"/>
</dbReference>
<keyword evidence="7 10" id="KW-0804">Transcription</keyword>
<dbReference type="GO" id="GO:0005634">
    <property type="term" value="C:nucleus"/>
    <property type="evidence" value="ECO:0007669"/>
    <property type="project" value="UniProtKB-SubCell"/>
</dbReference>
<keyword evidence="2 10" id="KW-0479">Metal-binding</keyword>
<evidence type="ECO:0000313" key="14">
    <source>
        <dbReference type="EMBL" id="ULU11182.1"/>
    </source>
</evidence>
<dbReference type="InterPro" id="IPR013088">
    <property type="entry name" value="Znf_NHR/GATA"/>
</dbReference>
<evidence type="ECO:0000313" key="15">
    <source>
        <dbReference type="Proteomes" id="UP000827892"/>
    </source>
</evidence>
<dbReference type="Gene3D" id="1.10.565.10">
    <property type="entry name" value="Retinoid X Receptor"/>
    <property type="match status" value="1"/>
</dbReference>
<keyword evidence="3 10" id="KW-0863">Zinc-finger</keyword>
<name>A0AAE9DSR5_CAEBR</name>
<keyword evidence="9 10" id="KW-0539">Nucleus</keyword>
<dbReference type="PROSITE" id="PS51843">
    <property type="entry name" value="NR_LBD"/>
    <property type="match status" value="1"/>
</dbReference>
<dbReference type="Proteomes" id="UP000827892">
    <property type="component" value="Chromosome I"/>
</dbReference>
<dbReference type="SMART" id="SM00399">
    <property type="entry name" value="ZnF_C4"/>
    <property type="match status" value="1"/>
</dbReference>
<accession>A0AAE9DSR5</accession>
<evidence type="ECO:0000256" key="11">
    <source>
        <dbReference type="SAM" id="MobiDB-lite"/>
    </source>
</evidence>
<evidence type="ECO:0000256" key="10">
    <source>
        <dbReference type="RuleBase" id="RU004334"/>
    </source>
</evidence>
<evidence type="ECO:0000259" key="12">
    <source>
        <dbReference type="PROSITE" id="PS51030"/>
    </source>
</evidence>
<feature type="region of interest" description="Disordered" evidence="11">
    <location>
        <begin position="28"/>
        <end position="48"/>
    </location>
</feature>
<evidence type="ECO:0000256" key="6">
    <source>
        <dbReference type="ARBA" id="ARBA00023125"/>
    </source>
</evidence>
<evidence type="ECO:0000256" key="7">
    <source>
        <dbReference type="ARBA" id="ARBA00023163"/>
    </source>
</evidence>
<dbReference type="GO" id="GO:0008270">
    <property type="term" value="F:zinc ion binding"/>
    <property type="evidence" value="ECO:0007669"/>
    <property type="project" value="UniProtKB-KW"/>
</dbReference>
<dbReference type="GO" id="GO:0003700">
    <property type="term" value="F:DNA-binding transcription factor activity"/>
    <property type="evidence" value="ECO:0007669"/>
    <property type="project" value="InterPro"/>
</dbReference>
<dbReference type="Pfam" id="PF00104">
    <property type="entry name" value="Hormone_recep"/>
    <property type="match status" value="1"/>
</dbReference>
<dbReference type="GO" id="GO:0043565">
    <property type="term" value="F:sequence-specific DNA binding"/>
    <property type="evidence" value="ECO:0007669"/>
    <property type="project" value="InterPro"/>
</dbReference>
<proteinExistence type="inferred from homology"/>
<dbReference type="SMART" id="SM00430">
    <property type="entry name" value="HOLI"/>
    <property type="match status" value="1"/>
</dbReference>
<dbReference type="AlphaFoldDB" id="A0AAE9DSR5"/>
<comment type="similarity">
    <text evidence="1 10">Belongs to the nuclear hormone receptor family.</text>
</comment>
<dbReference type="Gene3D" id="3.30.50.10">
    <property type="entry name" value="Erythroid Transcription Factor GATA-1, subunit A"/>
    <property type="match status" value="1"/>
</dbReference>
<keyword evidence="8 10" id="KW-0675">Receptor</keyword>
<keyword evidence="6 10" id="KW-0238">DNA-binding</keyword>
<dbReference type="PRINTS" id="PR00047">
    <property type="entry name" value="STROIDFINGER"/>
</dbReference>
<feature type="domain" description="NR LBD" evidence="13">
    <location>
        <begin position="149"/>
        <end position="376"/>
    </location>
</feature>
<dbReference type="PANTHER" id="PTHR45886">
    <property type="entry name" value="NUCLEAR HORMONE RECEPTOR FAMILY-RELATED-RELATED"/>
    <property type="match status" value="1"/>
</dbReference>
<dbReference type="InterPro" id="IPR000536">
    <property type="entry name" value="Nucl_hrmn_rcpt_lig-bd"/>
</dbReference>
<dbReference type="PROSITE" id="PS00031">
    <property type="entry name" value="NUCLEAR_REC_DBD_1"/>
    <property type="match status" value="1"/>
</dbReference>
<evidence type="ECO:0000259" key="13">
    <source>
        <dbReference type="PROSITE" id="PS51843"/>
    </source>
</evidence>
<gene>
    <name evidence="14" type="ORF">L3Y34_014990</name>
</gene>
<evidence type="ECO:0000256" key="4">
    <source>
        <dbReference type="ARBA" id="ARBA00022833"/>
    </source>
</evidence>
<evidence type="ECO:0000256" key="9">
    <source>
        <dbReference type="ARBA" id="ARBA00023242"/>
    </source>
</evidence>
<keyword evidence="4 10" id="KW-0862">Zinc</keyword>
<feature type="domain" description="Nuclear receptor" evidence="12">
    <location>
        <begin position="57"/>
        <end position="130"/>
    </location>
</feature>
<evidence type="ECO:0000256" key="8">
    <source>
        <dbReference type="ARBA" id="ARBA00023170"/>
    </source>
</evidence>
<organism evidence="14 15">
    <name type="scientific">Caenorhabditis briggsae</name>
    <dbReference type="NCBI Taxonomy" id="6238"/>
    <lineage>
        <taxon>Eukaryota</taxon>
        <taxon>Metazoa</taxon>
        <taxon>Ecdysozoa</taxon>
        <taxon>Nematoda</taxon>
        <taxon>Chromadorea</taxon>
        <taxon>Rhabditida</taxon>
        <taxon>Rhabditina</taxon>
        <taxon>Rhabditomorpha</taxon>
        <taxon>Rhabditoidea</taxon>
        <taxon>Rhabditidae</taxon>
        <taxon>Peloderinae</taxon>
        <taxon>Caenorhabditis</taxon>
    </lineage>
</organism>
<dbReference type="SUPFAM" id="SSF48508">
    <property type="entry name" value="Nuclear receptor ligand-binding domain"/>
    <property type="match status" value="1"/>
</dbReference>
<reference evidence="14 15" key="1">
    <citation type="submission" date="2022-05" db="EMBL/GenBank/DDBJ databases">
        <title>Chromosome-level reference genomes for two strains of Caenorhabditis briggsae: an improved platform for comparative genomics.</title>
        <authorList>
            <person name="Stevens L."/>
            <person name="Andersen E.C."/>
        </authorList>
    </citation>
    <scope>NUCLEOTIDE SEQUENCE [LARGE SCALE GENOMIC DNA]</scope>
    <source>
        <strain evidence="14">QX1410_ONT</strain>
        <tissue evidence="14">Whole-organism</tissue>
    </source>
</reference>
<dbReference type="EMBL" id="CP090891">
    <property type="protein sequence ID" value="ULU11182.1"/>
    <property type="molecule type" value="Genomic_DNA"/>
</dbReference>
<comment type="subcellular location">
    <subcellularLocation>
        <location evidence="10">Nucleus</location>
    </subcellularLocation>
</comment>
<dbReference type="PANTHER" id="PTHR45886:SF7">
    <property type="entry name" value="NUCLEAR RECEPTOR DOMAIN-CONTAINING PROTEIN"/>
    <property type="match status" value="1"/>
</dbReference>
<evidence type="ECO:0000256" key="3">
    <source>
        <dbReference type="ARBA" id="ARBA00022771"/>
    </source>
</evidence>
<dbReference type="PROSITE" id="PS51030">
    <property type="entry name" value="NUCLEAR_REC_DBD_2"/>
    <property type="match status" value="1"/>
</dbReference>
<dbReference type="Pfam" id="PF00105">
    <property type="entry name" value="zf-C4"/>
    <property type="match status" value="1"/>
</dbReference>
<keyword evidence="5 10" id="KW-0805">Transcription regulation</keyword>
<evidence type="ECO:0000256" key="1">
    <source>
        <dbReference type="ARBA" id="ARBA00005993"/>
    </source>
</evidence>